<keyword evidence="2" id="KW-0808">Transferase</keyword>
<evidence type="ECO:0000313" key="5">
    <source>
        <dbReference type="Proteomes" id="UP000051269"/>
    </source>
</evidence>
<evidence type="ECO:0000259" key="3">
    <source>
        <dbReference type="Pfam" id="PF13439"/>
    </source>
</evidence>
<dbReference type="PANTHER" id="PTHR12526">
    <property type="entry name" value="GLYCOSYLTRANSFERASE"/>
    <property type="match status" value="1"/>
</dbReference>
<sequence length="387" mass="41972">MSASDLTARVLQLNSRLRGGGTDSQCLALSQGLSDLGWTIEMAGPADAPLSGAGQNFAFHPLPRFRLFQILSLAGILRRTKPRILHAHHGDDYWTALLASRLVEPRPLVIFSRHLAKSPRSHLSKKYLFAQADAVIAVSSFVAEVLLRGHDDPASPVAERHHRSACVLSAKKLHLIHTGIDTTHFCPKGPAFTQQARQNLQLNPNQLVFGVVGGFDLPVGKGQRIFLKAAQSVMRHLPTARFLLAGSGNMEDLLRDDIRHLGLEDRAYLIGQQPDPLSLHHALDCLVHPQIATEAFPSVVLEAHACGRPVIGSELDGIPEAWGIGQLGRLVRAGDAAALARAMIAQSEIPSPTAEEQSHAHARVTAQASLSVQAQRTAALYRRLMSR</sequence>
<keyword evidence="1" id="KW-0328">Glycosyltransferase</keyword>
<organism evidence="4 5">
    <name type="scientific">Verrucomicrobia subdivision 6 bacterium BACL9 MAG-120507-bin52</name>
    <dbReference type="NCBI Taxonomy" id="1655590"/>
    <lineage>
        <taxon>Bacteria</taxon>
        <taxon>Pseudomonadati</taxon>
        <taxon>Verrucomicrobiota</taxon>
        <taxon>Verrucomicrobiia</taxon>
        <taxon>Verrucomicrobiales</taxon>
        <taxon>Verrucomicrobia subdivision 6</taxon>
    </lineage>
</organism>
<name>A0A0R2RK34_9BACT</name>
<accession>A0A0R2RK34</accession>
<dbReference type="PANTHER" id="PTHR12526:SF510">
    <property type="entry name" value="D-INOSITOL 3-PHOSPHATE GLYCOSYLTRANSFERASE"/>
    <property type="match status" value="1"/>
</dbReference>
<dbReference type="SUPFAM" id="SSF53756">
    <property type="entry name" value="UDP-Glycosyltransferase/glycogen phosphorylase"/>
    <property type="match status" value="1"/>
</dbReference>
<dbReference type="EMBL" id="LIBO01000006">
    <property type="protein sequence ID" value="KRO63129.1"/>
    <property type="molecule type" value="Genomic_DNA"/>
</dbReference>
<dbReference type="AlphaFoldDB" id="A0A0R2RK34"/>
<dbReference type="Gene3D" id="3.40.50.2000">
    <property type="entry name" value="Glycogen Phosphorylase B"/>
    <property type="match status" value="2"/>
</dbReference>
<evidence type="ECO:0000256" key="1">
    <source>
        <dbReference type="ARBA" id="ARBA00022676"/>
    </source>
</evidence>
<gene>
    <name evidence="4" type="ORF">ABR82_02595</name>
</gene>
<dbReference type="Pfam" id="PF13439">
    <property type="entry name" value="Glyco_transf_4"/>
    <property type="match status" value="1"/>
</dbReference>
<evidence type="ECO:0000256" key="2">
    <source>
        <dbReference type="ARBA" id="ARBA00022679"/>
    </source>
</evidence>
<dbReference type="InterPro" id="IPR028098">
    <property type="entry name" value="Glyco_trans_4-like_N"/>
</dbReference>
<dbReference type="Pfam" id="PF13692">
    <property type="entry name" value="Glyco_trans_1_4"/>
    <property type="match status" value="1"/>
</dbReference>
<dbReference type="GO" id="GO:0016757">
    <property type="term" value="F:glycosyltransferase activity"/>
    <property type="evidence" value="ECO:0007669"/>
    <property type="project" value="UniProtKB-KW"/>
</dbReference>
<comment type="caution">
    <text evidence="4">The sequence shown here is derived from an EMBL/GenBank/DDBJ whole genome shotgun (WGS) entry which is preliminary data.</text>
</comment>
<dbReference type="Proteomes" id="UP000051269">
    <property type="component" value="Unassembled WGS sequence"/>
</dbReference>
<proteinExistence type="predicted"/>
<evidence type="ECO:0000313" key="4">
    <source>
        <dbReference type="EMBL" id="KRO63129.1"/>
    </source>
</evidence>
<feature type="domain" description="Glycosyltransferase subfamily 4-like N-terminal" evidence="3">
    <location>
        <begin position="20"/>
        <end position="151"/>
    </location>
</feature>
<protein>
    <recommendedName>
        <fullName evidence="3">Glycosyltransferase subfamily 4-like N-terminal domain-containing protein</fullName>
    </recommendedName>
</protein>
<reference evidence="4 5" key="1">
    <citation type="submission" date="2015-10" db="EMBL/GenBank/DDBJ databases">
        <title>Metagenome-Assembled Genomes uncover a global brackish microbiome.</title>
        <authorList>
            <person name="Hugerth L.W."/>
            <person name="Larsson J."/>
            <person name="Alneberg J."/>
            <person name="Lindh M.V."/>
            <person name="Legrand C."/>
            <person name="Pinhassi J."/>
            <person name="Andersson A.F."/>
        </authorList>
    </citation>
    <scope>NUCLEOTIDE SEQUENCE [LARGE SCALE GENOMIC DNA]</scope>
    <source>
        <strain evidence="4">BACL18 MAG-120507-bin52</strain>
    </source>
</reference>